<feature type="domain" description="DUF8020" evidence="2">
    <location>
        <begin position="42"/>
        <end position="110"/>
    </location>
</feature>
<comment type="caution">
    <text evidence="3">The sequence shown here is derived from an EMBL/GenBank/DDBJ whole genome shotgun (WGS) entry which is preliminary data.</text>
</comment>
<protein>
    <recommendedName>
        <fullName evidence="2">DUF8020 domain-containing protein</fullName>
    </recommendedName>
</protein>
<sequence length="226" mass="21858">MSTITRTRRMTKLAAVAAMTIASMGVVAGTAYAEPAADSAQPVGWNVSRDGDKVLVNTTAGSLSNEDNHLVVRDAGGNLVDSVPLAIAFDGTAHPISAQIDGRTAVLTADTSPEKATPVALPLQDIDLPAAVSSVKDNLSLTASVGGFVGAASGLVGGCLLGAAAAGVVSAPAAMLFGAGPLAGCIGGALLLGSGASLAGTAIGGLGALAANAQPFMTALNAPAKK</sequence>
<feature type="chain" id="PRO_5046775579" description="DUF8020 domain-containing protein" evidence="1">
    <location>
        <begin position="29"/>
        <end position="226"/>
    </location>
</feature>
<reference evidence="4" key="1">
    <citation type="journal article" date="2019" name="Int. J. Syst. Evol. Microbiol.">
        <title>The Global Catalogue of Microorganisms (GCM) 10K type strain sequencing project: providing services to taxonomists for standard genome sequencing and annotation.</title>
        <authorList>
            <consortium name="The Broad Institute Genomics Platform"/>
            <consortium name="The Broad Institute Genome Sequencing Center for Infectious Disease"/>
            <person name="Wu L."/>
            <person name="Ma J."/>
        </authorList>
    </citation>
    <scope>NUCLEOTIDE SEQUENCE [LARGE SCALE GENOMIC DNA]</scope>
    <source>
        <strain evidence="4">JCM 32206</strain>
    </source>
</reference>
<dbReference type="EMBL" id="BAABFB010000050">
    <property type="protein sequence ID" value="GAA4482891.1"/>
    <property type="molecule type" value="Genomic_DNA"/>
</dbReference>
<evidence type="ECO:0000256" key="1">
    <source>
        <dbReference type="SAM" id="SignalP"/>
    </source>
</evidence>
<accession>A0ABP8PA62</accession>
<name>A0ABP8PA62_9NOCA</name>
<dbReference type="Pfam" id="PF26059">
    <property type="entry name" value="DUF8020"/>
    <property type="match status" value="1"/>
</dbReference>
<keyword evidence="4" id="KW-1185">Reference proteome</keyword>
<dbReference type="Proteomes" id="UP001501183">
    <property type="component" value="Unassembled WGS sequence"/>
</dbReference>
<proteinExistence type="predicted"/>
<evidence type="ECO:0000259" key="2">
    <source>
        <dbReference type="Pfam" id="PF26059"/>
    </source>
</evidence>
<organism evidence="3 4">
    <name type="scientific">Rhodococcus olei</name>
    <dbReference type="NCBI Taxonomy" id="2161675"/>
    <lineage>
        <taxon>Bacteria</taxon>
        <taxon>Bacillati</taxon>
        <taxon>Actinomycetota</taxon>
        <taxon>Actinomycetes</taxon>
        <taxon>Mycobacteriales</taxon>
        <taxon>Nocardiaceae</taxon>
        <taxon>Rhodococcus</taxon>
    </lineage>
</organism>
<evidence type="ECO:0000313" key="4">
    <source>
        <dbReference type="Proteomes" id="UP001501183"/>
    </source>
</evidence>
<keyword evidence="1" id="KW-0732">Signal</keyword>
<evidence type="ECO:0000313" key="3">
    <source>
        <dbReference type="EMBL" id="GAA4482891.1"/>
    </source>
</evidence>
<dbReference type="InterPro" id="IPR058333">
    <property type="entry name" value="DUF8020"/>
</dbReference>
<feature type="signal peptide" evidence="1">
    <location>
        <begin position="1"/>
        <end position="28"/>
    </location>
</feature>
<gene>
    <name evidence="3" type="ORF">GCM10023094_33720</name>
</gene>